<dbReference type="KEGG" id="mmes:MMSR116_26315"/>
<name>A0A6B9FQX7_9HYPH</name>
<proteinExistence type="predicted"/>
<reference evidence="1 2" key="1">
    <citation type="journal article" date="2012" name="Genet. Mol. Biol.">
        <title>Analysis of 16S rRNA and mxaF genes revealing insights into Methylobacterium niche-specific plant association.</title>
        <authorList>
            <person name="Dourado M.N."/>
            <person name="Andreote F.D."/>
            <person name="Dini-Andreote F."/>
            <person name="Conti R."/>
            <person name="Araujo J.M."/>
            <person name="Araujo W.L."/>
        </authorList>
    </citation>
    <scope>NUCLEOTIDE SEQUENCE [LARGE SCALE GENOMIC DNA]</scope>
    <source>
        <strain evidence="1 2">SR1.6/6</strain>
    </source>
</reference>
<dbReference type="Proteomes" id="UP000012488">
    <property type="component" value="Chromosome"/>
</dbReference>
<dbReference type="RefSeq" id="WP_010685446.1">
    <property type="nucleotide sequence ID" value="NZ_CP043538.1"/>
</dbReference>
<evidence type="ECO:0000313" key="1">
    <source>
        <dbReference type="EMBL" id="QGY05021.1"/>
    </source>
</evidence>
<dbReference type="AlphaFoldDB" id="A0A6B9FQX7"/>
<organism evidence="1 2">
    <name type="scientific">Methylobacterium mesophilicum SR1.6/6</name>
    <dbReference type="NCBI Taxonomy" id="908290"/>
    <lineage>
        <taxon>Bacteria</taxon>
        <taxon>Pseudomonadati</taxon>
        <taxon>Pseudomonadota</taxon>
        <taxon>Alphaproteobacteria</taxon>
        <taxon>Hyphomicrobiales</taxon>
        <taxon>Methylobacteriaceae</taxon>
        <taxon>Methylobacterium</taxon>
    </lineage>
</organism>
<sequence>MDEGGIDFPRMIVEPAGESRSSRALDRIARSLDLPIAAFLRPDRHQPVLQPMTEREAEWLLRLVEVHLRQLDPSARRRFGEAVCAMLDAASAEG</sequence>
<gene>
    <name evidence="1" type="ORF">MMSR116_26315</name>
</gene>
<dbReference type="OrthoDB" id="8005310at2"/>
<accession>A0A6B9FQX7</accession>
<reference evidence="1 2" key="2">
    <citation type="journal article" date="2013" name="Genome Announc.">
        <title>Draft Genome Sequence of Methylobacterium mesophilicum Strain SR1.6/6, Isolated from Citrus sinensis.</title>
        <authorList>
            <person name="Marinho Almeida D."/>
            <person name="Dini-Andreote F."/>
            <person name="Camargo Neves A.A."/>
            <person name="Juca Ramos R.T."/>
            <person name="Andreote F.D."/>
            <person name="Carneiro A.R."/>
            <person name="Oliveira de Souza Lima A."/>
            <person name="Caracciolo Gomes de Sa P.H."/>
            <person name="Ribeiro Barbosa M.S."/>
            <person name="Araujo W.L."/>
            <person name="Silva A."/>
        </authorList>
    </citation>
    <scope>NUCLEOTIDE SEQUENCE [LARGE SCALE GENOMIC DNA]</scope>
    <source>
        <strain evidence="1 2">SR1.6/6</strain>
    </source>
</reference>
<protein>
    <submittedName>
        <fullName evidence="1">Uncharacterized protein</fullName>
    </submittedName>
</protein>
<evidence type="ECO:0000313" key="2">
    <source>
        <dbReference type="Proteomes" id="UP000012488"/>
    </source>
</evidence>
<dbReference type="EMBL" id="CP043538">
    <property type="protein sequence ID" value="QGY05021.1"/>
    <property type="molecule type" value="Genomic_DNA"/>
</dbReference>